<sequence length="164" mass="18615">MTPQTFTGRAAFSQLSAEGLVWAAGQGCQALHAWDASFVDWPWSDANVLAALTAWARQGRQLHLLAWQYDDIVRQHPRFVRWRRDFAHCVTARMVEPDLKLEGAPESLLLAASPDAAFSLRLLDRHLWRGELSLEVGQRRRWLDWFDAAAQRSCESFAPTTLGL</sequence>
<organism evidence="1 2">
    <name type="scientific">Pelomonas margarita</name>
    <dbReference type="NCBI Taxonomy" id="3299031"/>
    <lineage>
        <taxon>Bacteria</taxon>
        <taxon>Pseudomonadati</taxon>
        <taxon>Pseudomonadota</taxon>
        <taxon>Betaproteobacteria</taxon>
        <taxon>Burkholderiales</taxon>
        <taxon>Sphaerotilaceae</taxon>
        <taxon>Roseateles</taxon>
    </lineage>
</organism>
<evidence type="ECO:0008006" key="3">
    <source>
        <dbReference type="Google" id="ProtNLM"/>
    </source>
</evidence>
<dbReference type="EMBL" id="JBIGHW010000001">
    <property type="protein sequence ID" value="MFG6439578.1"/>
    <property type="molecule type" value="Genomic_DNA"/>
</dbReference>
<gene>
    <name evidence="1" type="ORF">ACG0Z3_02695</name>
</gene>
<accession>A0ABW7FEW0</accession>
<keyword evidence="2" id="KW-1185">Reference proteome</keyword>
<protein>
    <recommendedName>
        <fullName evidence="3">GNAT family N-acetyltransferase</fullName>
    </recommendedName>
</protein>
<name>A0ABW7FEW0_9BURK</name>
<dbReference type="RefSeq" id="WP_394395042.1">
    <property type="nucleotide sequence ID" value="NZ_JBIGHW010000001.1"/>
</dbReference>
<proteinExistence type="predicted"/>
<reference evidence="1 2" key="1">
    <citation type="submission" date="2024-08" db="EMBL/GenBank/DDBJ databases">
        <authorList>
            <person name="Lu H."/>
        </authorList>
    </citation>
    <scope>NUCLEOTIDE SEQUENCE [LARGE SCALE GENOMIC DNA]</scope>
    <source>
        <strain evidence="1 2">LKC17W</strain>
    </source>
</reference>
<evidence type="ECO:0000313" key="1">
    <source>
        <dbReference type="EMBL" id="MFG6439578.1"/>
    </source>
</evidence>
<comment type="caution">
    <text evidence="1">The sequence shown here is derived from an EMBL/GenBank/DDBJ whole genome shotgun (WGS) entry which is preliminary data.</text>
</comment>
<evidence type="ECO:0000313" key="2">
    <source>
        <dbReference type="Proteomes" id="UP001606301"/>
    </source>
</evidence>
<dbReference type="Proteomes" id="UP001606301">
    <property type="component" value="Unassembled WGS sequence"/>
</dbReference>